<dbReference type="InterPro" id="IPR028098">
    <property type="entry name" value="Glyco_trans_4-like_N"/>
</dbReference>
<evidence type="ECO:0000256" key="1">
    <source>
        <dbReference type="ARBA" id="ARBA00022676"/>
    </source>
</evidence>
<evidence type="ECO:0000259" key="3">
    <source>
        <dbReference type="Pfam" id="PF00534"/>
    </source>
</evidence>
<proteinExistence type="predicted"/>
<feature type="domain" description="Glycosyltransferase subfamily 4-like N-terminal" evidence="4">
    <location>
        <begin position="16"/>
        <end position="174"/>
    </location>
</feature>
<dbReference type="CDD" id="cd03811">
    <property type="entry name" value="GT4_GT28_WabH-like"/>
    <property type="match status" value="1"/>
</dbReference>
<dbReference type="RefSeq" id="WP_222508995.1">
    <property type="nucleotide sequence ID" value="NZ_JAHVJA010000007.1"/>
</dbReference>
<comment type="caution">
    <text evidence="5">The sequence shown here is derived from an EMBL/GenBank/DDBJ whole genome shotgun (WGS) entry which is preliminary data.</text>
</comment>
<dbReference type="InterPro" id="IPR001296">
    <property type="entry name" value="Glyco_trans_1"/>
</dbReference>
<protein>
    <submittedName>
        <fullName evidence="5">Glycosyltransferase</fullName>
    </submittedName>
</protein>
<name>A0ABS7NIY3_9RHOB</name>
<keyword evidence="2" id="KW-0808">Transferase</keyword>
<evidence type="ECO:0000256" key="2">
    <source>
        <dbReference type="ARBA" id="ARBA00022679"/>
    </source>
</evidence>
<dbReference type="Proteomes" id="UP000766629">
    <property type="component" value="Unassembled WGS sequence"/>
</dbReference>
<dbReference type="EMBL" id="JAHVJA010000007">
    <property type="protein sequence ID" value="MBY6140861.1"/>
    <property type="molecule type" value="Genomic_DNA"/>
</dbReference>
<organism evidence="5 6">
    <name type="scientific">Leisingera daeponensis</name>
    <dbReference type="NCBI Taxonomy" id="405746"/>
    <lineage>
        <taxon>Bacteria</taxon>
        <taxon>Pseudomonadati</taxon>
        <taxon>Pseudomonadota</taxon>
        <taxon>Alphaproteobacteria</taxon>
        <taxon>Rhodobacterales</taxon>
        <taxon>Roseobacteraceae</taxon>
        <taxon>Leisingera</taxon>
    </lineage>
</organism>
<accession>A0ABS7NIY3</accession>
<keyword evidence="1" id="KW-0328">Glycosyltransferase</keyword>
<evidence type="ECO:0000259" key="4">
    <source>
        <dbReference type="Pfam" id="PF13439"/>
    </source>
</evidence>
<gene>
    <name evidence="5" type="ORF">KUV26_15590</name>
</gene>
<dbReference type="Gene3D" id="3.40.50.2000">
    <property type="entry name" value="Glycogen Phosphorylase B"/>
    <property type="match status" value="2"/>
</dbReference>
<dbReference type="SUPFAM" id="SSF53756">
    <property type="entry name" value="UDP-Glycosyltransferase/glycogen phosphorylase"/>
    <property type="match status" value="1"/>
</dbReference>
<dbReference type="Pfam" id="PF13439">
    <property type="entry name" value="Glyco_transf_4"/>
    <property type="match status" value="1"/>
</dbReference>
<dbReference type="PANTHER" id="PTHR12526">
    <property type="entry name" value="GLYCOSYLTRANSFERASE"/>
    <property type="match status" value="1"/>
</dbReference>
<evidence type="ECO:0000313" key="5">
    <source>
        <dbReference type="EMBL" id="MBY6140861.1"/>
    </source>
</evidence>
<evidence type="ECO:0000313" key="6">
    <source>
        <dbReference type="Proteomes" id="UP000766629"/>
    </source>
</evidence>
<sequence>MQPQRIAFALPHLKAGGIEMVVKSLLCSLDRSRWAPLLILNRAEGELLAQLPSDLPMLACGGKGLLLRASAMARMLRKHPPAVLYAGTNAMNLSAVLAVCLLPLRIRPRLIISEHTTAENYLAGARHPRLRKTLIRMLYPRADRLAVPLQEIGEGWIEALALPGPPLACLPNPVLNASELDRLHRDPPNRRQGRIVAAGRLIPDKGHDVLIRAFAQVRQAWPGTRLLIYGTGPQRSALEALARSLGLSDHVRLMGYSPDLLREFARAELAVLPSLREGFGNVAVEALAAGTPLIASRCPGPEAILQGGKLGVLVPPGDANALAGAILEALRSPPEQNLLACGQEAAAAYLEERAALAFDRFASGLLSADSPPHSTAGRKAAGIR</sequence>
<dbReference type="Pfam" id="PF00534">
    <property type="entry name" value="Glycos_transf_1"/>
    <property type="match status" value="1"/>
</dbReference>
<feature type="domain" description="Glycosyl transferase family 1" evidence="3">
    <location>
        <begin position="192"/>
        <end position="337"/>
    </location>
</feature>
<dbReference type="PANTHER" id="PTHR12526:SF510">
    <property type="entry name" value="D-INOSITOL 3-PHOSPHATE GLYCOSYLTRANSFERASE"/>
    <property type="match status" value="1"/>
</dbReference>
<keyword evidence="6" id="KW-1185">Reference proteome</keyword>
<reference evidence="5 6" key="1">
    <citation type="submission" date="2021-06" db="EMBL/GenBank/DDBJ databases">
        <title>50 bacteria genomes isolated from Dapeng, Shenzhen, China.</title>
        <authorList>
            <person name="Zheng W."/>
            <person name="Yu S."/>
            <person name="Huang Y."/>
        </authorList>
    </citation>
    <scope>NUCLEOTIDE SEQUENCE [LARGE SCALE GENOMIC DNA]</scope>
    <source>
        <strain evidence="5 6">DP1N14-2</strain>
    </source>
</reference>